<feature type="transmembrane region" description="Helical" evidence="1">
    <location>
        <begin position="86"/>
        <end position="105"/>
    </location>
</feature>
<feature type="transmembrane region" description="Helical" evidence="1">
    <location>
        <begin position="206"/>
        <end position="229"/>
    </location>
</feature>
<sequence>MQKAAPRYHGLDTLRSVAILAVIGYHLLAFHGDTVPDWAVPMLRLGWMGVDLFFVLSGYLIASQLLRRYAAGSRPGLWEFYRNRLYRVLPAFFVVLGLYLVAPWFREAATSAPAWQYATFTFNLLAEHPAGKNFSHAWSLCVEEHFYLLFPLIVWAAMRRPSSRRGVALIAAFVLAGLAVRGWVLFHVLRPLADQDGFGNAFMRHIYYPTYSRLDGLLAGVSLAMVRTFRPEWWSLMARRGHMLLLLGVAITGGAVLLFDGHFPAETGTSVVSVLFGFPLVALGLACLVASALSTNGWLRLRVPGAQICATLAYCLYLTQKQMLHLTDAWFPRLGSVLWLVVYMTLCFAVAGVLHLCVERPFLKLRDRRRNLGAASDIKVDTSVPLNS</sequence>
<dbReference type="KEGG" id="orp:MOP44_16940"/>
<feature type="transmembrane region" description="Helical" evidence="1">
    <location>
        <begin position="271"/>
        <end position="294"/>
    </location>
</feature>
<dbReference type="InterPro" id="IPR002656">
    <property type="entry name" value="Acyl_transf_3_dom"/>
</dbReference>
<evidence type="ECO:0000259" key="2">
    <source>
        <dbReference type="Pfam" id="PF01757"/>
    </source>
</evidence>
<evidence type="ECO:0000313" key="3">
    <source>
        <dbReference type="EMBL" id="UWZ82257.1"/>
    </source>
</evidence>
<dbReference type="RefSeq" id="WP_260791412.1">
    <property type="nucleotide sequence ID" value="NZ_CP093313.1"/>
</dbReference>
<feature type="transmembrane region" description="Helical" evidence="1">
    <location>
        <begin position="44"/>
        <end position="66"/>
    </location>
</feature>
<feature type="transmembrane region" description="Helical" evidence="1">
    <location>
        <begin position="12"/>
        <end position="32"/>
    </location>
</feature>
<dbReference type="InterPro" id="IPR050879">
    <property type="entry name" value="Acyltransferase_3"/>
</dbReference>
<protein>
    <submittedName>
        <fullName evidence="3">Acyltransferase</fullName>
    </submittedName>
</protein>
<keyword evidence="4" id="KW-1185">Reference proteome</keyword>
<dbReference type="EMBL" id="CP093313">
    <property type="protein sequence ID" value="UWZ82257.1"/>
    <property type="molecule type" value="Genomic_DNA"/>
</dbReference>
<dbReference type="GO" id="GO:0009103">
    <property type="term" value="P:lipopolysaccharide biosynthetic process"/>
    <property type="evidence" value="ECO:0007669"/>
    <property type="project" value="TreeGrafter"/>
</dbReference>
<keyword evidence="1" id="KW-0812">Transmembrane</keyword>
<dbReference type="GO" id="GO:0016020">
    <property type="term" value="C:membrane"/>
    <property type="evidence" value="ECO:0007669"/>
    <property type="project" value="TreeGrafter"/>
</dbReference>
<evidence type="ECO:0000313" key="4">
    <source>
        <dbReference type="Proteomes" id="UP001059380"/>
    </source>
</evidence>
<keyword evidence="3" id="KW-0808">Transferase</keyword>
<keyword evidence="3" id="KW-0012">Acyltransferase</keyword>
<feature type="transmembrane region" description="Helical" evidence="1">
    <location>
        <begin position="339"/>
        <end position="358"/>
    </location>
</feature>
<evidence type="ECO:0000256" key="1">
    <source>
        <dbReference type="SAM" id="Phobius"/>
    </source>
</evidence>
<feature type="transmembrane region" description="Helical" evidence="1">
    <location>
        <begin position="137"/>
        <end position="155"/>
    </location>
</feature>
<dbReference type="PANTHER" id="PTHR23028:SF53">
    <property type="entry name" value="ACYL_TRANSF_3 DOMAIN-CONTAINING PROTEIN"/>
    <property type="match status" value="1"/>
</dbReference>
<keyword evidence="1" id="KW-1133">Transmembrane helix</keyword>
<dbReference type="GO" id="GO:0016747">
    <property type="term" value="F:acyltransferase activity, transferring groups other than amino-acyl groups"/>
    <property type="evidence" value="ECO:0007669"/>
    <property type="project" value="InterPro"/>
</dbReference>
<organism evidence="3 4">
    <name type="scientific">Occallatibacter riparius</name>
    <dbReference type="NCBI Taxonomy" id="1002689"/>
    <lineage>
        <taxon>Bacteria</taxon>
        <taxon>Pseudomonadati</taxon>
        <taxon>Acidobacteriota</taxon>
        <taxon>Terriglobia</taxon>
        <taxon>Terriglobales</taxon>
        <taxon>Acidobacteriaceae</taxon>
        <taxon>Occallatibacter</taxon>
    </lineage>
</organism>
<reference evidence="3" key="1">
    <citation type="submission" date="2021-04" db="EMBL/GenBank/DDBJ databases">
        <title>Phylogenetic analysis of Acidobacteriaceae.</title>
        <authorList>
            <person name="Qiu L."/>
            <person name="Zhang Q."/>
        </authorList>
    </citation>
    <scope>NUCLEOTIDE SEQUENCE</scope>
    <source>
        <strain evidence="3">DSM 25168</strain>
    </source>
</reference>
<dbReference type="Pfam" id="PF01757">
    <property type="entry name" value="Acyl_transf_3"/>
    <property type="match status" value="1"/>
</dbReference>
<feature type="transmembrane region" description="Helical" evidence="1">
    <location>
        <begin position="241"/>
        <end position="259"/>
    </location>
</feature>
<dbReference type="Proteomes" id="UP001059380">
    <property type="component" value="Chromosome"/>
</dbReference>
<dbReference type="AlphaFoldDB" id="A0A9J7BID4"/>
<feature type="domain" description="Acyltransferase 3" evidence="2">
    <location>
        <begin position="9"/>
        <end position="354"/>
    </location>
</feature>
<keyword evidence="1" id="KW-0472">Membrane</keyword>
<feature type="transmembrane region" description="Helical" evidence="1">
    <location>
        <begin position="301"/>
        <end position="319"/>
    </location>
</feature>
<accession>A0A9J7BID4</accession>
<feature type="transmembrane region" description="Helical" evidence="1">
    <location>
        <begin position="167"/>
        <end position="186"/>
    </location>
</feature>
<dbReference type="PANTHER" id="PTHR23028">
    <property type="entry name" value="ACETYLTRANSFERASE"/>
    <property type="match status" value="1"/>
</dbReference>
<gene>
    <name evidence="3" type="ORF">MOP44_16940</name>
</gene>
<proteinExistence type="predicted"/>
<name>A0A9J7BID4_9BACT</name>